<sequence length="37" mass="4231">MGRKTLIFCKAFNFNALNCINFFGTAFDIINSEVELK</sequence>
<gene>
    <name evidence="1" type="ORF">Cabys_2640</name>
</gene>
<dbReference type="EMBL" id="CP018099">
    <property type="protein sequence ID" value="APF19389.1"/>
    <property type="molecule type" value="Genomic_DNA"/>
</dbReference>
<organism evidence="1 2">
    <name type="scientific">Caldithrix abyssi DSM 13497</name>
    <dbReference type="NCBI Taxonomy" id="880073"/>
    <lineage>
        <taxon>Bacteria</taxon>
        <taxon>Pseudomonadati</taxon>
        <taxon>Calditrichota</taxon>
        <taxon>Calditrichia</taxon>
        <taxon>Calditrichales</taxon>
        <taxon>Calditrichaceae</taxon>
        <taxon>Caldithrix</taxon>
    </lineage>
</organism>
<protein>
    <submittedName>
        <fullName evidence="1">Uncharacterized protein</fullName>
    </submittedName>
</protein>
<accession>A0A1J1C9L4</accession>
<evidence type="ECO:0000313" key="2">
    <source>
        <dbReference type="Proteomes" id="UP000183868"/>
    </source>
</evidence>
<reference evidence="1 2" key="1">
    <citation type="submission" date="2016-11" db="EMBL/GenBank/DDBJ databases">
        <title>Genomic analysis of Caldithrix abyssi and proposal of a novel bacterial phylum Caldithrichaeota.</title>
        <authorList>
            <person name="Kublanov I."/>
            <person name="Sigalova O."/>
            <person name="Gavrilov S."/>
            <person name="Lebedinsky A."/>
            <person name="Ivanova N."/>
            <person name="Daum C."/>
            <person name="Reddy T."/>
            <person name="Klenk H.P."/>
            <person name="Goker M."/>
            <person name="Reva O."/>
            <person name="Miroshnichenko M."/>
            <person name="Kyprides N."/>
            <person name="Woyke T."/>
            <person name="Gelfand M."/>
        </authorList>
    </citation>
    <scope>NUCLEOTIDE SEQUENCE [LARGE SCALE GENOMIC DNA]</scope>
    <source>
        <strain evidence="1 2">LF13</strain>
    </source>
</reference>
<dbReference type="KEGG" id="caby:Cabys_2640"/>
<dbReference type="Proteomes" id="UP000183868">
    <property type="component" value="Chromosome"/>
</dbReference>
<name>A0A1J1C9L4_CALAY</name>
<proteinExistence type="predicted"/>
<evidence type="ECO:0000313" key="1">
    <source>
        <dbReference type="EMBL" id="APF19389.1"/>
    </source>
</evidence>
<dbReference type="AlphaFoldDB" id="A0A1J1C9L4"/>